<dbReference type="AlphaFoldDB" id="A6BIT6"/>
<dbReference type="eggNOG" id="COG4942">
    <property type="taxonomic scope" value="Bacteria"/>
</dbReference>
<feature type="compositionally biased region" description="Polar residues" evidence="3">
    <location>
        <begin position="222"/>
        <end position="232"/>
    </location>
</feature>
<dbReference type="RefSeq" id="WP_006427415.1">
    <property type="nucleotide sequence ID" value="NZ_DS264399.1"/>
</dbReference>
<keyword evidence="2" id="KW-0175">Coiled coil</keyword>
<keyword evidence="1 4" id="KW-0732">Signal</keyword>
<dbReference type="eggNOG" id="COG3773">
    <property type="taxonomic scope" value="Bacteria"/>
</dbReference>
<evidence type="ECO:0000259" key="5">
    <source>
        <dbReference type="Pfam" id="PF07486"/>
    </source>
</evidence>
<gene>
    <name evidence="7" type="ORF">DORLON_02223</name>
</gene>
<name>A6BIT6_9FIRM</name>
<evidence type="ECO:0000256" key="3">
    <source>
        <dbReference type="SAM" id="MobiDB-lite"/>
    </source>
</evidence>
<comment type="caution">
    <text evidence="7">The sequence shown here is derived from an EMBL/GenBank/DDBJ whole genome shotgun (WGS) entry which is preliminary data.</text>
</comment>
<proteinExistence type="predicted"/>
<feature type="chain" id="PRO_5002692428" evidence="4">
    <location>
        <begin position="35"/>
        <end position="389"/>
    </location>
</feature>
<accession>A6BIT6</accession>
<feature type="region of interest" description="Disordered" evidence="3">
    <location>
        <begin position="222"/>
        <end position="275"/>
    </location>
</feature>
<sequence length="389" mass="41559">MFMISMKKKRALRSALAITICTVTIASVSTPVYSAPSTDELENTTSDLKGELNDLNGQLSSLSKELDTASSQVEDLAAKVEKSKLDLASAQLDEEAQYDSMKDRIKFMYEGGGASLVQILLTSENMGDFLNKAEYVATISKYDRSMLEELQQVRANVEKKQKDLEEQQSKLSGLQETLTSKRDELNSKISSTSGELANYQAQLDRAKAAEEALKLAQNDKISGSVKSEASKPSNSTNTTNNANKTNSTTNGSTNQNKNNTTNNTGNNTTNTGNNTNVSTTDVALLAAILQCEAGSYDGMLAVATVIMNRVASPAYPNTLRAVIYQSGQFAPTWNGSLNKVLSKGASSTAYSVARAALGGARHSAVINCLQFRSASTGVSGINIGGNVFF</sequence>
<dbReference type="Pfam" id="PF07486">
    <property type="entry name" value="Hydrolase_2"/>
    <property type="match status" value="1"/>
</dbReference>
<dbReference type="Pfam" id="PF24568">
    <property type="entry name" value="CC_PcsB"/>
    <property type="match status" value="1"/>
</dbReference>
<keyword evidence="7" id="KW-0378">Hydrolase</keyword>
<reference evidence="7 8" key="2">
    <citation type="submission" date="2007-04" db="EMBL/GenBank/DDBJ databases">
        <title>Draft genome sequence of Dorea longicatena (DSM 13814).</title>
        <authorList>
            <person name="Sudarsanam P."/>
            <person name="Ley R."/>
            <person name="Guruge J."/>
            <person name="Turnbaugh P.J."/>
            <person name="Mahowald M."/>
            <person name="Liep D."/>
            <person name="Gordon J."/>
        </authorList>
    </citation>
    <scope>NUCLEOTIDE SEQUENCE [LARGE SCALE GENOMIC DNA]</scope>
    <source>
        <strain evidence="7 8">DSM 13814</strain>
    </source>
</reference>
<evidence type="ECO:0000313" key="8">
    <source>
        <dbReference type="Proteomes" id="UP000004016"/>
    </source>
</evidence>
<evidence type="ECO:0000259" key="6">
    <source>
        <dbReference type="Pfam" id="PF24568"/>
    </source>
</evidence>
<dbReference type="InterPro" id="IPR042047">
    <property type="entry name" value="SleB_dom1"/>
</dbReference>
<evidence type="ECO:0000256" key="4">
    <source>
        <dbReference type="SAM" id="SignalP"/>
    </source>
</evidence>
<dbReference type="Proteomes" id="UP000004016">
    <property type="component" value="Unassembled WGS sequence"/>
</dbReference>
<feature type="signal peptide" evidence="4">
    <location>
        <begin position="1"/>
        <end position="34"/>
    </location>
</feature>
<protein>
    <submittedName>
        <fullName evidence="7">Cell Wall Hydrolase</fullName>
    </submittedName>
</protein>
<organism evidence="7 8">
    <name type="scientific">Dorea longicatena DSM 13814</name>
    <dbReference type="NCBI Taxonomy" id="411462"/>
    <lineage>
        <taxon>Bacteria</taxon>
        <taxon>Bacillati</taxon>
        <taxon>Bacillota</taxon>
        <taxon>Clostridia</taxon>
        <taxon>Lachnospirales</taxon>
        <taxon>Lachnospiraceae</taxon>
        <taxon>Dorea</taxon>
    </lineage>
</organism>
<feature type="domain" description="Cell wall hydrolase SleB" evidence="5">
    <location>
        <begin position="295"/>
        <end position="375"/>
    </location>
</feature>
<dbReference type="InterPro" id="IPR057309">
    <property type="entry name" value="PcsB_CC"/>
</dbReference>
<evidence type="ECO:0000313" key="7">
    <source>
        <dbReference type="EMBL" id="EDM62432.1"/>
    </source>
</evidence>
<dbReference type="Gene3D" id="6.10.250.3150">
    <property type="match status" value="1"/>
</dbReference>
<evidence type="ECO:0000256" key="1">
    <source>
        <dbReference type="ARBA" id="ARBA00022729"/>
    </source>
</evidence>
<feature type="coiled-coil region" evidence="2">
    <location>
        <begin position="147"/>
        <end position="219"/>
    </location>
</feature>
<feature type="coiled-coil region" evidence="2">
    <location>
        <begin position="38"/>
        <end position="93"/>
    </location>
</feature>
<reference evidence="7 8" key="1">
    <citation type="submission" date="2007-03" db="EMBL/GenBank/DDBJ databases">
        <authorList>
            <person name="Fulton L."/>
            <person name="Clifton S."/>
            <person name="Fulton B."/>
            <person name="Xu J."/>
            <person name="Minx P."/>
            <person name="Pepin K.H."/>
            <person name="Johnson M."/>
            <person name="Thiruvilangam P."/>
            <person name="Bhonagiri V."/>
            <person name="Nash W.E."/>
            <person name="Mardis E.R."/>
            <person name="Wilson R.K."/>
        </authorList>
    </citation>
    <scope>NUCLEOTIDE SEQUENCE [LARGE SCALE GENOMIC DNA]</scope>
    <source>
        <strain evidence="7 8">DSM 13814</strain>
    </source>
</reference>
<feature type="domain" description="Peptidoglycan hydrolase PcsB coiled-coil" evidence="6">
    <location>
        <begin position="95"/>
        <end position="160"/>
    </location>
</feature>
<feature type="compositionally biased region" description="Low complexity" evidence="3">
    <location>
        <begin position="233"/>
        <end position="275"/>
    </location>
</feature>
<dbReference type="EMBL" id="AAXB02000013">
    <property type="protein sequence ID" value="EDM62432.1"/>
    <property type="molecule type" value="Genomic_DNA"/>
</dbReference>
<dbReference type="Gene3D" id="1.10.10.2520">
    <property type="entry name" value="Cell wall hydrolase SleB, domain 1"/>
    <property type="match status" value="1"/>
</dbReference>
<dbReference type="GO" id="GO:0016787">
    <property type="term" value="F:hydrolase activity"/>
    <property type="evidence" value="ECO:0007669"/>
    <property type="project" value="UniProtKB-KW"/>
</dbReference>
<dbReference type="HOGENOM" id="CLU_045092_0_0_9"/>
<dbReference type="InterPro" id="IPR011105">
    <property type="entry name" value="Cell_wall_hydrolase_SleB"/>
</dbReference>
<evidence type="ECO:0000256" key="2">
    <source>
        <dbReference type="SAM" id="Coils"/>
    </source>
</evidence>